<comment type="caution">
    <text evidence="1">The sequence shown here is derived from an EMBL/GenBank/DDBJ whole genome shotgun (WGS) entry which is preliminary data.</text>
</comment>
<gene>
    <name evidence="1" type="ORF">PXEA_LOCUS24185</name>
</gene>
<sequence length="117" mass="12815">MNGRIEASTSIHDSCCCWILPEPLGSSQSRNPYRTNSPGQPFLEMTITTLIVSTLRQICVMAKLVGLSRSPSVETQASLPTTLSLSSSLQDFTWQTLAKSTLLGPFSKEPRVSDLRL</sequence>
<reference evidence="1" key="1">
    <citation type="submission" date="2018-11" db="EMBL/GenBank/DDBJ databases">
        <authorList>
            <consortium name="Pathogen Informatics"/>
        </authorList>
    </citation>
    <scope>NUCLEOTIDE SEQUENCE</scope>
</reference>
<dbReference type="EMBL" id="CAAALY010115119">
    <property type="protein sequence ID" value="VEL30745.1"/>
    <property type="molecule type" value="Genomic_DNA"/>
</dbReference>
<organism evidence="1 2">
    <name type="scientific">Protopolystoma xenopodis</name>
    <dbReference type="NCBI Taxonomy" id="117903"/>
    <lineage>
        <taxon>Eukaryota</taxon>
        <taxon>Metazoa</taxon>
        <taxon>Spiralia</taxon>
        <taxon>Lophotrochozoa</taxon>
        <taxon>Platyhelminthes</taxon>
        <taxon>Monogenea</taxon>
        <taxon>Polyopisthocotylea</taxon>
        <taxon>Polystomatidea</taxon>
        <taxon>Polystomatidae</taxon>
        <taxon>Protopolystoma</taxon>
    </lineage>
</organism>
<name>A0A448X8E6_9PLAT</name>
<evidence type="ECO:0000313" key="2">
    <source>
        <dbReference type="Proteomes" id="UP000784294"/>
    </source>
</evidence>
<protein>
    <submittedName>
        <fullName evidence="1">Uncharacterized protein</fullName>
    </submittedName>
</protein>
<keyword evidence="2" id="KW-1185">Reference proteome</keyword>
<proteinExistence type="predicted"/>
<accession>A0A448X8E6</accession>
<dbReference type="Proteomes" id="UP000784294">
    <property type="component" value="Unassembled WGS sequence"/>
</dbReference>
<dbReference type="AlphaFoldDB" id="A0A448X8E6"/>
<evidence type="ECO:0000313" key="1">
    <source>
        <dbReference type="EMBL" id="VEL30745.1"/>
    </source>
</evidence>